<evidence type="ECO:0000313" key="3">
    <source>
        <dbReference type="Proteomes" id="UP000193380"/>
    </source>
</evidence>
<reference evidence="2" key="2">
    <citation type="submission" date="2014-03" db="EMBL/GenBank/DDBJ databases">
        <authorList>
            <person name="Genoscope - CEA"/>
        </authorList>
    </citation>
    <scope>NUCLEOTIDE SEQUENCE</scope>
</reference>
<dbReference type="EMBL" id="FR904679">
    <property type="protein sequence ID" value="CDQ69657.1"/>
    <property type="molecule type" value="Genomic_DNA"/>
</dbReference>
<dbReference type="AlphaFoldDB" id="A0A060WRI5"/>
<organism evidence="2 3">
    <name type="scientific">Oncorhynchus mykiss</name>
    <name type="common">Rainbow trout</name>
    <name type="synonym">Salmo gairdneri</name>
    <dbReference type="NCBI Taxonomy" id="8022"/>
    <lineage>
        <taxon>Eukaryota</taxon>
        <taxon>Metazoa</taxon>
        <taxon>Chordata</taxon>
        <taxon>Craniata</taxon>
        <taxon>Vertebrata</taxon>
        <taxon>Euteleostomi</taxon>
        <taxon>Actinopterygii</taxon>
        <taxon>Neopterygii</taxon>
        <taxon>Teleostei</taxon>
        <taxon>Protacanthopterygii</taxon>
        <taxon>Salmoniformes</taxon>
        <taxon>Salmonidae</taxon>
        <taxon>Salmoninae</taxon>
        <taxon>Oncorhynchus</taxon>
    </lineage>
</organism>
<feature type="compositionally biased region" description="Acidic residues" evidence="1">
    <location>
        <begin position="213"/>
        <end position="225"/>
    </location>
</feature>
<feature type="compositionally biased region" description="Basic and acidic residues" evidence="1">
    <location>
        <begin position="82"/>
        <end position="110"/>
    </location>
</feature>
<gene>
    <name evidence="2" type="ORF">GSONMT00052895001</name>
</gene>
<feature type="region of interest" description="Disordered" evidence="1">
    <location>
        <begin position="206"/>
        <end position="225"/>
    </location>
</feature>
<feature type="region of interest" description="Disordered" evidence="1">
    <location>
        <begin position="1"/>
        <end position="21"/>
    </location>
</feature>
<feature type="region of interest" description="Disordered" evidence="1">
    <location>
        <begin position="168"/>
        <end position="195"/>
    </location>
</feature>
<dbReference type="Proteomes" id="UP000193380">
    <property type="component" value="Unassembled WGS sequence"/>
</dbReference>
<reference evidence="2" key="1">
    <citation type="journal article" date="2014" name="Nat. Commun.">
        <title>The rainbow trout genome provides novel insights into evolution after whole-genome duplication in vertebrates.</title>
        <authorList>
            <person name="Berthelot C."/>
            <person name="Brunet F."/>
            <person name="Chalopin D."/>
            <person name="Juanchich A."/>
            <person name="Bernard M."/>
            <person name="Noel B."/>
            <person name="Bento P."/>
            <person name="Da Silva C."/>
            <person name="Labadie K."/>
            <person name="Alberti A."/>
            <person name="Aury J.M."/>
            <person name="Louis A."/>
            <person name="Dehais P."/>
            <person name="Bardou P."/>
            <person name="Montfort J."/>
            <person name="Klopp C."/>
            <person name="Cabau C."/>
            <person name="Gaspin C."/>
            <person name="Thorgaard G.H."/>
            <person name="Boussaha M."/>
            <person name="Quillet E."/>
            <person name="Guyomard R."/>
            <person name="Galiana D."/>
            <person name="Bobe J."/>
            <person name="Volff J.N."/>
            <person name="Genet C."/>
            <person name="Wincker P."/>
            <person name="Jaillon O."/>
            <person name="Roest Crollius H."/>
            <person name="Guiguen Y."/>
        </authorList>
    </citation>
    <scope>NUCLEOTIDE SEQUENCE [LARGE SCALE GENOMIC DNA]</scope>
</reference>
<accession>A0A060WRI5</accession>
<name>A0A060WRI5_ONCMY</name>
<protein>
    <submittedName>
        <fullName evidence="2">Uncharacterized protein</fullName>
    </submittedName>
</protein>
<dbReference type="PaxDb" id="8022-A0A060WRI5"/>
<evidence type="ECO:0000313" key="2">
    <source>
        <dbReference type="EMBL" id="CDQ69657.1"/>
    </source>
</evidence>
<dbReference type="STRING" id="8022.A0A060WRI5"/>
<feature type="compositionally biased region" description="Acidic residues" evidence="1">
    <location>
        <begin position="1"/>
        <end position="16"/>
    </location>
</feature>
<proteinExistence type="predicted"/>
<evidence type="ECO:0000256" key="1">
    <source>
        <dbReference type="SAM" id="MobiDB-lite"/>
    </source>
</evidence>
<feature type="region of interest" description="Disordered" evidence="1">
    <location>
        <begin position="82"/>
        <end position="114"/>
    </location>
</feature>
<sequence>MNNLDIEESNSTDDESPNASQYLQPVTKANLTADQEDLLNVAVSHYEDCNTLIEHSAEEVTSYQASNECLQTDEWEVLESPNKHLESGDPFAGHKRDSERSSKTDSEGQDLHSFLSSGVHNNFWGSNLETGAPYQPDEPYDHVTELPNQNLVLANNLSWVDLDNPQATNWNTKMDSDTPEASTLEEEDKQMPSQVKQLVCKDVVEGVNVTSEGSEDGDSWSSGEE</sequence>